<dbReference type="InterPro" id="IPR025940">
    <property type="entry name" value="SpoIISA_toxin"/>
</dbReference>
<gene>
    <name evidence="2" type="ORF">ACFSUO_13965</name>
</gene>
<reference evidence="3" key="1">
    <citation type="journal article" date="2019" name="Int. J. Syst. Evol. Microbiol.">
        <title>The Global Catalogue of Microorganisms (GCM) 10K type strain sequencing project: providing services to taxonomists for standard genome sequencing and annotation.</title>
        <authorList>
            <consortium name="The Broad Institute Genomics Platform"/>
            <consortium name="The Broad Institute Genome Sequencing Center for Infectious Disease"/>
            <person name="Wu L."/>
            <person name="Ma J."/>
        </authorList>
    </citation>
    <scope>NUCLEOTIDE SEQUENCE [LARGE SCALE GENOMIC DNA]</scope>
    <source>
        <strain evidence="3">TISTR 1535</strain>
    </source>
</reference>
<comment type="caution">
    <text evidence="2">The sequence shown here is derived from an EMBL/GenBank/DDBJ whole genome shotgun (WGS) entry which is preliminary data.</text>
</comment>
<protein>
    <submittedName>
        <fullName evidence="2">Type II toxin-antitoxin system SpoIISA family toxin</fullName>
    </submittedName>
</protein>
<feature type="transmembrane region" description="Helical" evidence="1">
    <location>
        <begin position="16"/>
        <end position="36"/>
    </location>
</feature>
<proteinExistence type="predicted"/>
<evidence type="ECO:0000313" key="3">
    <source>
        <dbReference type="Proteomes" id="UP001597502"/>
    </source>
</evidence>
<dbReference type="Pfam" id="PF14171">
    <property type="entry name" value="SpoIISA_toxin"/>
    <property type="match status" value="1"/>
</dbReference>
<dbReference type="RefSeq" id="WP_382395190.1">
    <property type="nucleotide sequence ID" value="NZ_JBHUNA010000034.1"/>
</dbReference>
<keyword evidence="1" id="KW-0472">Membrane</keyword>
<sequence length="82" mass="9441">MVGGLAFFQLIDKGDWQYLLMGAAVIIFVDIAVFSIPTIRKIWKTEFGSHDDIKEYIQKNDLMAENQQDKLNYFSELVQLAP</sequence>
<keyword evidence="3" id="KW-1185">Reference proteome</keyword>
<organism evidence="2 3">
    <name type="scientific">Lentibacillus juripiscarius</name>
    <dbReference type="NCBI Taxonomy" id="257446"/>
    <lineage>
        <taxon>Bacteria</taxon>
        <taxon>Bacillati</taxon>
        <taxon>Bacillota</taxon>
        <taxon>Bacilli</taxon>
        <taxon>Bacillales</taxon>
        <taxon>Bacillaceae</taxon>
        <taxon>Lentibacillus</taxon>
    </lineage>
</organism>
<dbReference type="EMBL" id="JBHUNA010000034">
    <property type="protein sequence ID" value="MFD2762061.1"/>
    <property type="molecule type" value="Genomic_DNA"/>
</dbReference>
<evidence type="ECO:0000256" key="1">
    <source>
        <dbReference type="SAM" id="Phobius"/>
    </source>
</evidence>
<keyword evidence="1" id="KW-0812">Transmembrane</keyword>
<name>A0ABW5V7T2_9BACI</name>
<dbReference type="Proteomes" id="UP001597502">
    <property type="component" value="Unassembled WGS sequence"/>
</dbReference>
<accession>A0ABW5V7T2</accession>
<keyword evidence="1" id="KW-1133">Transmembrane helix</keyword>
<evidence type="ECO:0000313" key="2">
    <source>
        <dbReference type="EMBL" id="MFD2762061.1"/>
    </source>
</evidence>